<protein>
    <recommendedName>
        <fullName evidence="3">Reverse transcriptase domain-containing protein</fullName>
    </recommendedName>
</protein>
<keyword evidence="2" id="KW-1185">Reference proteome</keyword>
<sequence length="131" mass="14815">METISHIINQNLVEGVWKPVKVSIGGNVISHLFFADDLILFGQASVQQAQIMRDYLDIFCDLSGQQVSFPKLRIFCSSNRTSSFAKELADICGSYLTKNLGNYLSVPLIHGRITKDTYNEIHEKAQNRMDF</sequence>
<evidence type="ECO:0000313" key="2">
    <source>
        <dbReference type="Proteomes" id="UP001281410"/>
    </source>
</evidence>
<proteinExistence type="predicted"/>
<organism evidence="1 2">
    <name type="scientific">Dipteronia sinensis</name>
    <dbReference type="NCBI Taxonomy" id="43782"/>
    <lineage>
        <taxon>Eukaryota</taxon>
        <taxon>Viridiplantae</taxon>
        <taxon>Streptophyta</taxon>
        <taxon>Embryophyta</taxon>
        <taxon>Tracheophyta</taxon>
        <taxon>Spermatophyta</taxon>
        <taxon>Magnoliopsida</taxon>
        <taxon>eudicotyledons</taxon>
        <taxon>Gunneridae</taxon>
        <taxon>Pentapetalae</taxon>
        <taxon>rosids</taxon>
        <taxon>malvids</taxon>
        <taxon>Sapindales</taxon>
        <taxon>Sapindaceae</taxon>
        <taxon>Hippocastanoideae</taxon>
        <taxon>Acereae</taxon>
        <taxon>Dipteronia</taxon>
    </lineage>
</organism>
<dbReference type="Proteomes" id="UP001281410">
    <property type="component" value="Unassembled WGS sequence"/>
</dbReference>
<reference evidence="1" key="1">
    <citation type="journal article" date="2023" name="Plant J.">
        <title>Genome sequences and population genomics provide insights into the demographic history, inbreeding, and mutation load of two 'living fossil' tree species of Dipteronia.</title>
        <authorList>
            <person name="Feng Y."/>
            <person name="Comes H.P."/>
            <person name="Chen J."/>
            <person name="Zhu S."/>
            <person name="Lu R."/>
            <person name="Zhang X."/>
            <person name="Li P."/>
            <person name="Qiu J."/>
            <person name="Olsen K.M."/>
            <person name="Qiu Y."/>
        </authorList>
    </citation>
    <scope>NUCLEOTIDE SEQUENCE</scope>
    <source>
        <strain evidence="1">NBL</strain>
    </source>
</reference>
<evidence type="ECO:0008006" key="3">
    <source>
        <dbReference type="Google" id="ProtNLM"/>
    </source>
</evidence>
<comment type="caution">
    <text evidence="1">The sequence shown here is derived from an EMBL/GenBank/DDBJ whole genome shotgun (WGS) entry which is preliminary data.</text>
</comment>
<name>A0AAE0B7V7_9ROSI</name>
<evidence type="ECO:0000313" key="1">
    <source>
        <dbReference type="EMBL" id="KAK3230915.1"/>
    </source>
</evidence>
<accession>A0AAE0B7V7</accession>
<gene>
    <name evidence="1" type="ORF">Dsin_002796</name>
</gene>
<dbReference type="AlphaFoldDB" id="A0AAE0B7V7"/>
<dbReference type="EMBL" id="JANJYJ010000001">
    <property type="protein sequence ID" value="KAK3230915.1"/>
    <property type="molecule type" value="Genomic_DNA"/>
</dbReference>